<comment type="caution">
    <text evidence="1">The sequence shown here is derived from an EMBL/GenBank/DDBJ whole genome shotgun (WGS) entry which is preliminary data.</text>
</comment>
<sequence length="30" mass="3443">MILPVNLHFRTKGNEEREGTTIMEICLALL</sequence>
<reference evidence="1 2" key="1">
    <citation type="submission" date="2014-03" db="EMBL/GenBank/DDBJ databases">
        <title>Draft Genome of Photorhabdus luminescens BA1, an Egyptian Isolate.</title>
        <authorList>
            <person name="Ghazal S."/>
            <person name="Hurst S.G.IV."/>
            <person name="Morris K."/>
            <person name="Thomas K."/>
            <person name="Tisa L.S."/>
        </authorList>
    </citation>
    <scope>NUCLEOTIDE SEQUENCE [LARGE SCALE GENOMIC DNA]</scope>
    <source>
        <strain evidence="1 2">BA1</strain>
    </source>
</reference>
<accession>A0A022PM56</accession>
<name>A0A022PM56_9GAMM</name>
<evidence type="ECO:0000313" key="2">
    <source>
        <dbReference type="Proteomes" id="UP000023464"/>
    </source>
</evidence>
<dbReference type="Proteomes" id="UP000023464">
    <property type="component" value="Unassembled WGS sequence"/>
</dbReference>
<gene>
    <name evidence="1" type="ORF">BA1DRAFT_01867</name>
</gene>
<keyword evidence="2" id="KW-1185">Reference proteome</keyword>
<proteinExistence type="predicted"/>
<dbReference type="EMBL" id="JFGV01000022">
    <property type="protein sequence ID" value="EYU15610.1"/>
    <property type="molecule type" value="Genomic_DNA"/>
</dbReference>
<organism evidence="1 2">
    <name type="scientific">Photorhabdus aegyptia</name>
    <dbReference type="NCBI Taxonomy" id="2805098"/>
    <lineage>
        <taxon>Bacteria</taxon>
        <taxon>Pseudomonadati</taxon>
        <taxon>Pseudomonadota</taxon>
        <taxon>Gammaproteobacteria</taxon>
        <taxon>Enterobacterales</taxon>
        <taxon>Morganellaceae</taxon>
        <taxon>Photorhabdus</taxon>
    </lineage>
</organism>
<dbReference type="AlphaFoldDB" id="A0A022PM56"/>
<evidence type="ECO:0000313" key="1">
    <source>
        <dbReference type="EMBL" id="EYU15610.1"/>
    </source>
</evidence>
<protein>
    <submittedName>
        <fullName evidence="1">Uncharacterized protein</fullName>
    </submittedName>
</protein>